<sequence>MSIEINEKTISAIYVGLKKTFQHAFDGVKPLYPSMTTRVKSNTASEVYGWVGDFPIIREWIGDREIHKLTEYEYALKNRKFESTITIPADKIADCQLAMYINTTAEMGQQAARHPDNLLFELLRNGTTKNGYDGVPFFGEHLTAAGGGKLNNALLAANKADMKAPWYLLDLNRAMRPFIWQEREKYTLTALTDPRQSRDVFMRDEYFYGIRGRGSMGYGFWQMAFMSNLELNAANFATLRSRMIGQRDKAGNLLGITPSVLLVGESNREAAFYIAQAEMLAGQLPNPNYKLVDVWVTPFLD</sequence>
<dbReference type="EMBL" id="AAHDIV010000053">
    <property type="protein sequence ID" value="EBU8136889.1"/>
    <property type="molecule type" value="Genomic_DNA"/>
</dbReference>
<dbReference type="InterPro" id="IPR018774">
    <property type="entry name" value="Phage_Mu_GpT"/>
</dbReference>
<name>A0A5V6NKY7_SALET</name>
<dbReference type="AlphaFoldDB" id="A0A5V6NKY7"/>
<proteinExistence type="predicted"/>
<dbReference type="Pfam" id="PF10124">
    <property type="entry name" value="Mu-like_gpT"/>
    <property type="match status" value="1"/>
</dbReference>
<evidence type="ECO:0000313" key="2">
    <source>
        <dbReference type="EMBL" id="EBU8136889.1"/>
    </source>
</evidence>
<dbReference type="Proteomes" id="UP000839895">
    <property type="component" value="Unassembled WGS sequence"/>
</dbReference>
<reference evidence="2" key="1">
    <citation type="submission" date="2018-05" db="EMBL/GenBank/DDBJ databases">
        <authorList>
            <person name="Ashton P.M."/>
            <person name="Dallman T."/>
            <person name="Nair S."/>
            <person name="De Pinna E."/>
            <person name="Peters T."/>
            <person name="Grant K."/>
        </authorList>
    </citation>
    <scope>NUCLEOTIDE SEQUENCE [LARGE SCALE GENOMIC DNA]</scope>
    <source>
        <strain evidence="2">127535</strain>
    </source>
</reference>
<evidence type="ECO:0000259" key="1">
    <source>
        <dbReference type="Pfam" id="PF10124"/>
    </source>
</evidence>
<protein>
    <recommendedName>
        <fullName evidence="1">Bacteriophage Mu GpT domain-containing protein</fullName>
    </recommendedName>
</protein>
<organism evidence="2">
    <name type="scientific">Salmonella enterica subsp. enterica serovar Poona</name>
    <dbReference type="NCBI Taxonomy" id="436295"/>
    <lineage>
        <taxon>Bacteria</taxon>
        <taxon>Pseudomonadati</taxon>
        <taxon>Pseudomonadota</taxon>
        <taxon>Gammaproteobacteria</taxon>
        <taxon>Enterobacterales</taxon>
        <taxon>Enterobacteriaceae</taxon>
        <taxon>Salmonella</taxon>
    </lineage>
</organism>
<gene>
    <name evidence="2" type="ORF">DLM27_25080</name>
</gene>
<accession>A0A5V6NKY7</accession>
<comment type="caution">
    <text evidence="2">The sequence shown here is derived from an EMBL/GenBank/DDBJ whole genome shotgun (WGS) entry which is preliminary data.</text>
</comment>
<feature type="domain" description="Bacteriophage Mu GpT" evidence="1">
    <location>
        <begin position="11"/>
        <end position="300"/>
    </location>
</feature>